<dbReference type="Pfam" id="PF26366">
    <property type="entry name" value="DUF8094"/>
    <property type="match status" value="1"/>
</dbReference>
<feature type="signal peptide" evidence="1">
    <location>
        <begin position="1"/>
        <end position="36"/>
    </location>
</feature>
<evidence type="ECO:0000313" key="5">
    <source>
        <dbReference type="Proteomes" id="UP000289805"/>
    </source>
</evidence>
<dbReference type="STRING" id="1713.GCA_000718325_00364"/>
<protein>
    <recommendedName>
        <fullName evidence="2">DUF8094 domain-containing protein</fullName>
    </recommendedName>
</protein>
<keyword evidence="6" id="KW-1185">Reference proteome</keyword>
<dbReference type="AlphaFoldDB" id="A0A4Q1KXU0"/>
<evidence type="ECO:0000313" key="6">
    <source>
        <dbReference type="Proteomes" id="UP000290517"/>
    </source>
</evidence>
<dbReference type="OrthoDB" id="3266092at2"/>
<feature type="chain" id="PRO_5020690191" description="DUF8094 domain-containing protein" evidence="1">
    <location>
        <begin position="37"/>
        <end position="339"/>
    </location>
</feature>
<dbReference type="PROSITE" id="PS51257">
    <property type="entry name" value="PROKAR_LIPOPROTEIN"/>
    <property type="match status" value="1"/>
</dbReference>
<sequence>MSKRTPRRSVTCTAAVAGVVAGAILLAGCTSPVPTADPDPTPSEAVPALTTDQMAEVRTAVGTSLEEAAAANDPAPLANRLAGPALSLRTSQLAVAAVRGDQNLVTVLPTDVQQDIITTTDTWPRQAYAVTVQPEDLQSPRLLAYEQTAARDPYKLWAWVRLFPSATLPAFAGPAVGSESVPMDDPSLLVTPADAVAQYADVLTLGAGSAYAGSFADDPLRAWVANNATVQMAELSKAEGSLTMTFTPTPDQARAVRTADGGAMVMAGLTALETRTIEEGGKIAPGSDTEKALFGASEPTNKLNVGYTTMVAMYIPPAGATTGVQVLGMENVATSVATS</sequence>
<dbReference type="Proteomes" id="UP000289805">
    <property type="component" value="Unassembled WGS sequence"/>
</dbReference>
<keyword evidence="1" id="KW-0732">Signal</keyword>
<accession>A0A4Q1KXU0</accession>
<feature type="domain" description="DUF8094" evidence="2">
    <location>
        <begin position="45"/>
        <end position="333"/>
    </location>
</feature>
<evidence type="ECO:0000313" key="4">
    <source>
        <dbReference type="EMBL" id="RXR34329.1"/>
    </source>
</evidence>
<name>A0A4Q1KXU0_9CELL</name>
<dbReference type="InterPro" id="IPR058407">
    <property type="entry name" value="DUF8094"/>
</dbReference>
<dbReference type="RefSeq" id="WP_051702595.1">
    <property type="nucleotide sequence ID" value="NZ_JOFV01000002.1"/>
</dbReference>
<evidence type="ECO:0000256" key="1">
    <source>
        <dbReference type="SAM" id="SignalP"/>
    </source>
</evidence>
<dbReference type="EMBL" id="SDJR01000003">
    <property type="protein sequence ID" value="RXR26632.1"/>
    <property type="molecule type" value="Genomic_DNA"/>
</dbReference>
<reference evidence="5 6" key="1">
    <citation type="submission" date="2019-01" db="EMBL/GenBank/DDBJ databases">
        <title>Oerskovia turbata Genome sequencing and assembly.</title>
        <authorList>
            <person name="Dou T."/>
        </authorList>
    </citation>
    <scope>NUCLEOTIDE SEQUENCE [LARGE SCALE GENOMIC DNA]</scope>
    <source>
        <strain evidence="4 5">JCM12123</strain>
        <strain evidence="3 6">JCM3160</strain>
    </source>
</reference>
<organism evidence="4 5">
    <name type="scientific">Oerskovia turbata</name>
    <dbReference type="NCBI Taxonomy" id="1713"/>
    <lineage>
        <taxon>Bacteria</taxon>
        <taxon>Bacillati</taxon>
        <taxon>Actinomycetota</taxon>
        <taxon>Actinomycetes</taxon>
        <taxon>Micrococcales</taxon>
        <taxon>Cellulomonadaceae</taxon>
        <taxon>Oerskovia</taxon>
    </lineage>
</organism>
<dbReference type="Proteomes" id="UP000290517">
    <property type="component" value="Unassembled WGS sequence"/>
</dbReference>
<dbReference type="EMBL" id="SDJQ01000011">
    <property type="protein sequence ID" value="RXR34329.1"/>
    <property type="molecule type" value="Genomic_DNA"/>
</dbReference>
<gene>
    <name evidence="3" type="ORF">EQW73_03725</name>
    <name evidence="4" type="ORF">EQW78_08950</name>
</gene>
<evidence type="ECO:0000259" key="2">
    <source>
        <dbReference type="Pfam" id="PF26366"/>
    </source>
</evidence>
<comment type="caution">
    <text evidence="4">The sequence shown here is derived from an EMBL/GenBank/DDBJ whole genome shotgun (WGS) entry which is preliminary data.</text>
</comment>
<evidence type="ECO:0000313" key="3">
    <source>
        <dbReference type="EMBL" id="RXR26632.1"/>
    </source>
</evidence>
<proteinExistence type="predicted"/>